<keyword evidence="2" id="KW-0812">Transmembrane</keyword>
<name>S2VZY7_9ACTN</name>
<sequence>MFNERKAARKAKAAAEEAAANTKHALDDVADFIAPHAKKAANAASETFDDVSRAYKKNVAPAVDKAVSKVQPAVSNAYHDVAKAVDKEVVPRIQKAWKQAQLNPTVQEATDRGAAAVAALRGDLSLPKPVLPEPRKRRSLVRGTFIFVSIAAAVAGVVWFVRSFLGDSDDGWTPQEPNRNFKDSDWNKPAEESEDEKPKRSEEEGKNEKNKYGDDAYVGDEPPAEFTIKGNERSMKYHVPGTGGFEATNADVWFKSEEAAKAAGFTKAQR</sequence>
<protein>
    <recommendedName>
        <fullName evidence="5">50S ribosomal protein L4</fullName>
    </recommendedName>
</protein>
<gene>
    <name evidence="3" type="ORF">HMPREF9306_00612</name>
</gene>
<feature type="region of interest" description="Disordered" evidence="1">
    <location>
        <begin position="169"/>
        <end position="242"/>
    </location>
</feature>
<dbReference type="EMBL" id="AGZR01000005">
    <property type="protein sequence ID" value="EPD33083.1"/>
    <property type="molecule type" value="Genomic_DNA"/>
</dbReference>
<evidence type="ECO:0000313" key="3">
    <source>
        <dbReference type="EMBL" id="EPD33083.1"/>
    </source>
</evidence>
<evidence type="ECO:0000256" key="1">
    <source>
        <dbReference type="SAM" id="MobiDB-lite"/>
    </source>
</evidence>
<evidence type="ECO:0008006" key="5">
    <source>
        <dbReference type="Google" id="ProtNLM"/>
    </source>
</evidence>
<dbReference type="RefSeq" id="WP_016455458.1">
    <property type="nucleotide sequence ID" value="NZ_KE150269.1"/>
</dbReference>
<feature type="compositionally biased region" description="Basic and acidic residues" evidence="1">
    <location>
        <begin position="179"/>
        <end position="214"/>
    </location>
</feature>
<feature type="transmembrane region" description="Helical" evidence="2">
    <location>
        <begin position="140"/>
        <end position="161"/>
    </location>
</feature>
<evidence type="ECO:0000256" key="2">
    <source>
        <dbReference type="SAM" id="Phobius"/>
    </source>
</evidence>
<organism evidence="3 4">
    <name type="scientific">Propionimicrobium lymphophilum ACS-093-V-SCH5</name>
    <dbReference type="NCBI Taxonomy" id="883161"/>
    <lineage>
        <taxon>Bacteria</taxon>
        <taxon>Bacillati</taxon>
        <taxon>Actinomycetota</taxon>
        <taxon>Actinomycetes</taxon>
        <taxon>Propionibacteriales</taxon>
        <taxon>Propionibacteriaceae</taxon>
        <taxon>Propionimicrobium</taxon>
    </lineage>
</organism>
<reference evidence="3 4" key="1">
    <citation type="submission" date="2013-04" db="EMBL/GenBank/DDBJ databases">
        <title>The Genome Sequence of Propionimicrobium lymphophilum ACS-093-V-SCH5.</title>
        <authorList>
            <consortium name="The Broad Institute Genomics Platform"/>
            <person name="Earl A."/>
            <person name="Ward D."/>
            <person name="Feldgarden M."/>
            <person name="Gevers D."/>
            <person name="Saerens B."/>
            <person name="Vaneechoutte M."/>
            <person name="Walker B."/>
            <person name="Young S."/>
            <person name="Zeng Q."/>
            <person name="Gargeya S."/>
            <person name="Fitzgerald M."/>
            <person name="Haas B."/>
            <person name="Abouelleil A."/>
            <person name="Allen A.W."/>
            <person name="Alvarado L."/>
            <person name="Arachchi H.M."/>
            <person name="Berlin A.M."/>
            <person name="Chapman S.B."/>
            <person name="Gainer-Dewar J."/>
            <person name="Goldberg J."/>
            <person name="Griggs A."/>
            <person name="Gujja S."/>
            <person name="Hansen M."/>
            <person name="Howarth C."/>
            <person name="Imamovic A."/>
            <person name="Ireland A."/>
            <person name="Larimer J."/>
            <person name="McCowan C."/>
            <person name="Murphy C."/>
            <person name="Pearson M."/>
            <person name="Poon T.W."/>
            <person name="Priest M."/>
            <person name="Roberts A."/>
            <person name="Saif S."/>
            <person name="Shea T."/>
            <person name="Sisk P."/>
            <person name="Sykes S."/>
            <person name="Wortman J."/>
            <person name="Nusbaum C."/>
            <person name="Birren B."/>
        </authorList>
    </citation>
    <scope>NUCLEOTIDE SEQUENCE [LARGE SCALE GENOMIC DNA]</scope>
    <source>
        <strain evidence="3 4">ACS-093-V-SCH5</strain>
    </source>
</reference>
<keyword evidence="4" id="KW-1185">Reference proteome</keyword>
<evidence type="ECO:0000313" key="4">
    <source>
        <dbReference type="Proteomes" id="UP000014417"/>
    </source>
</evidence>
<dbReference type="STRING" id="883161.HMPREF9306_00612"/>
<accession>S2VZY7</accession>
<dbReference type="OrthoDB" id="4871889at2"/>
<dbReference type="HOGENOM" id="CLU_1029983_0_0_11"/>
<keyword evidence="2" id="KW-0472">Membrane</keyword>
<dbReference type="Proteomes" id="UP000014417">
    <property type="component" value="Unassembled WGS sequence"/>
</dbReference>
<keyword evidence="2" id="KW-1133">Transmembrane helix</keyword>
<comment type="caution">
    <text evidence="3">The sequence shown here is derived from an EMBL/GenBank/DDBJ whole genome shotgun (WGS) entry which is preliminary data.</text>
</comment>
<dbReference type="AlphaFoldDB" id="S2VZY7"/>
<proteinExistence type="predicted"/>